<proteinExistence type="predicted"/>
<sequence length="67" mass="7654">MPCSDFEAELRILEAATHGILLSQKGKYRAVQHGKAVLIIYDDANISVVKTVETIFFSGFWKKKKRR</sequence>
<dbReference type="EMBL" id="DRUZ01000010">
    <property type="protein sequence ID" value="HHS01059.1"/>
    <property type="molecule type" value="Genomic_DNA"/>
</dbReference>
<reference evidence="1" key="1">
    <citation type="journal article" date="2020" name="mSystems">
        <title>Genome- and Community-Level Interaction Insights into Carbon Utilization and Element Cycling Functions of Hydrothermarchaeota in Hydrothermal Sediment.</title>
        <authorList>
            <person name="Zhou Z."/>
            <person name="Liu Y."/>
            <person name="Xu W."/>
            <person name="Pan J."/>
            <person name="Luo Z.H."/>
            <person name="Li M."/>
        </authorList>
    </citation>
    <scope>NUCLEOTIDE SEQUENCE [LARGE SCALE GENOMIC DNA]</scope>
    <source>
        <strain evidence="1">SpSt-102</strain>
    </source>
</reference>
<organism evidence="1">
    <name type="scientific">Caldicellulosiruptor owensensis</name>
    <dbReference type="NCBI Taxonomy" id="55205"/>
    <lineage>
        <taxon>Bacteria</taxon>
        <taxon>Bacillati</taxon>
        <taxon>Bacillota</taxon>
        <taxon>Bacillota incertae sedis</taxon>
        <taxon>Caldicellulosiruptorales</taxon>
        <taxon>Caldicellulosiruptoraceae</taxon>
        <taxon>Caldicellulosiruptor</taxon>
    </lineage>
</organism>
<dbReference type="AlphaFoldDB" id="A0A7C5Z624"/>
<comment type="caution">
    <text evidence="1">The sequence shown here is derived from an EMBL/GenBank/DDBJ whole genome shotgun (WGS) entry which is preliminary data.</text>
</comment>
<protein>
    <submittedName>
        <fullName evidence="1">Uncharacterized protein</fullName>
    </submittedName>
</protein>
<accession>A0A7C5Z624</accession>
<name>A0A7C5Z624_9FIRM</name>
<evidence type="ECO:0000313" key="1">
    <source>
        <dbReference type="EMBL" id="HHS01059.1"/>
    </source>
</evidence>
<gene>
    <name evidence="1" type="ORF">ENL71_00685</name>
</gene>